<feature type="transmembrane region" description="Helical" evidence="1">
    <location>
        <begin position="241"/>
        <end position="259"/>
    </location>
</feature>
<evidence type="ECO:0000256" key="1">
    <source>
        <dbReference type="SAM" id="Phobius"/>
    </source>
</evidence>
<gene>
    <name evidence="2" type="ORF">DB891_01555</name>
</gene>
<evidence type="ECO:0008006" key="4">
    <source>
        <dbReference type="Google" id="ProtNLM"/>
    </source>
</evidence>
<accession>A0A2U1K3H1</accession>
<comment type="caution">
    <text evidence="2">The sequence shown here is derived from an EMBL/GenBank/DDBJ whole genome shotgun (WGS) entry which is preliminary data.</text>
</comment>
<dbReference type="Proteomes" id="UP000245618">
    <property type="component" value="Unassembled WGS sequence"/>
</dbReference>
<dbReference type="OrthoDB" id="1439867at2"/>
<dbReference type="InterPro" id="IPR045625">
    <property type="entry name" value="DUF6427"/>
</dbReference>
<evidence type="ECO:0000313" key="3">
    <source>
        <dbReference type="Proteomes" id="UP000245618"/>
    </source>
</evidence>
<keyword evidence="1" id="KW-0472">Membrane</keyword>
<keyword evidence="1" id="KW-0812">Transmembrane</keyword>
<dbReference type="Pfam" id="PF19992">
    <property type="entry name" value="DUF6427"/>
    <property type="match status" value="1"/>
</dbReference>
<organism evidence="2 3">
    <name type="scientific">Flavobacterium laiguense</name>
    <dbReference type="NCBI Taxonomy" id="2169409"/>
    <lineage>
        <taxon>Bacteria</taxon>
        <taxon>Pseudomonadati</taxon>
        <taxon>Bacteroidota</taxon>
        <taxon>Flavobacteriia</taxon>
        <taxon>Flavobacteriales</taxon>
        <taxon>Flavobacteriaceae</taxon>
        <taxon>Flavobacterium</taxon>
    </lineage>
</organism>
<feature type="transmembrane region" description="Helical" evidence="1">
    <location>
        <begin position="161"/>
        <end position="190"/>
    </location>
</feature>
<proteinExistence type="predicted"/>
<feature type="transmembrane region" description="Helical" evidence="1">
    <location>
        <begin position="210"/>
        <end position="229"/>
    </location>
</feature>
<dbReference type="EMBL" id="QCZH01000001">
    <property type="protein sequence ID" value="PWA11523.1"/>
    <property type="molecule type" value="Genomic_DNA"/>
</dbReference>
<protein>
    <recommendedName>
        <fullName evidence="4">Beta-carotene 15,15'-monooxygenase</fullName>
    </recommendedName>
</protein>
<feature type="transmembrane region" description="Helical" evidence="1">
    <location>
        <begin position="291"/>
        <end position="308"/>
    </location>
</feature>
<feature type="transmembrane region" description="Helical" evidence="1">
    <location>
        <begin position="126"/>
        <end position="154"/>
    </location>
</feature>
<keyword evidence="1" id="KW-1133">Transmembrane helix</keyword>
<feature type="transmembrane region" description="Helical" evidence="1">
    <location>
        <begin position="42"/>
        <end position="62"/>
    </location>
</feature>
<feature type="transmembrane region" description="Helical" evidence="1">
    <location>
        <begin position="74"/>
        <end position="106"/>
    </location>
</feature>
<dbReference type="RefSeq" id="WP_116759886.1">
    <property type="nucleotide sequence ID" value="NZ_QCZH01000001.1"/>
</dbReference>
<reference evidence="2 3" key="1">
    <citation type="submission" date="2018-04" db="EMBL/GenBank/DDBJ databases">
        <title>Flavobacterium sp. nov., isolated from glacier ice.</title>
        <authorList>
            <person name="Liu Q."/>
            <person name="Xin Y.-H."/>
        </authorList>
    </citation>
    <scope>NUCLEOTIDE SEQUENCE [LARGE SCALE GENOMIC DNA]</scope>
    <source>
        <strain evidence="2 3">LB2P30</strain>
    </source>
</reference>
<keyword evidence="3" id="KW-1185">Reference proteome</keyword>
<name>A0A2U1K3H1_9FLAO</name>
<dbReference type="AlphaFoldDB" id="A0A2U1K3H1"/>
<sequence length="309" mass="35517">MITSVFRKSTPLNFSLVVILMLVFFFLYQIQEPTWVNSVILILQRVGLFGFLLGTVFLASFISKRNGLSKDSTYTAFFYFLFLLFFPDLFNNTNLILANFFILLAIRRLVSLQTLKETKEKLFDASLWIFIAALFQFWSILYILLVFISVIFHVSRDYRNWVIPFIALFAVSILFISCCLIFDINSIAFLQENSRISLSVDYFTNNYQNAAFSIYITVALFFVISIFSTLSSRPLVLLSSYKKVIASFFIGIFVFILSANKSNELLVFTFAPLAILATAHIEIAQPKLKEEIVMFVLLACSLFAFFSQL</sequence>
<evidence type="ECO:0000313" key="2">
    <source>
        <dbReference type="EMBL" id="PWA11523.1"/>
    </source>
</evidence>
<feature type="transmembrane region" description="Helical" evidence="1">
    <location>
        <begin position="265"/>
        <end position="284"/>
    </location>
</feature>
<feature type="transmembrane region" description="Helical" evidence="1">
    <location>
        <begin position="12"/>
        <end position="30"/>
    </location>
</feature>